<evidence type="ECO:0000256" key="1">
    <source>
        <dbReference type="ARBA" id="ARBA00006845"/>
    </source>
</evidence>
<dbReference type="Gene3D" id="3.30.370.10">
    <property type="entry name" value="Barstar-like"/>
    <property type="match status" value="1"/>
</dbReference>
<keyword evidence="4" id="KW-1185">Reference proteome</keyword>
<evidence type="ECO:0000259" key="2">
    <source>
        <dbReference type="Pfam" id="PF01337"/>
    </source>
</evidence>
<gene>
    <name evidence="3" type="ORF">CQA01_24200</name>
</gene>
<protein>
    <recommendedName>
        <fullName evidence="2">Barstar (barnase inhibitor) domain-containing protein</fullName>
    </recommendedName>
</protein>
<dbReference type="Proteomes" id="UP000321301">
    <property type="component" value="Unassembled WGS sequence"/>
</dbReference>
<reference evidence="3 4" key="1">
    <citation type="submission" date="2019-07" db="EMBL/GenBank/DDBJ databases">
        <title>Whole genome shotgun sequence of Cyclobacterium qasimii NBRC 106168.</title>
        <authorList>
            <person name="Hosoyama A."/>
            <person name="Uohara A."/>
            <person name="Ohji S."/>
            <person name="Ichikawa N."/>
        </authorList>
    </citation>
    <scope>NUCLEOTIDE SEQUENCE [LARGE SCALE GENOMIC DNA]</scope>
    <source>
        <strain evidence="3 4">NBRC 106168</strain>
    </source>
</reference>
<dbReference type="InterPro" id="IPR035905">
    <property type="entry name" value="Barstar-like_sf"/>
</dbReference>
<dbReference type="RefSeq" id="WP_020888513.1">
    <property type="nucleotide sequence ID" value="NZ_BJYV01000010.1"/>
</dbReference>
<proteinExistence type="inferred from homology"/>
<dbReference type="EMBL" id="BJYV01000010">
    <property type="protein sequence ID" value="GEO21886.1"/>
    <property type="molecule type" value="Genomic_DNA"/>
</dbReference>
<sequence>MQIEINAYNFSDLDEFYDEIKTKLTKNLEFKIGRNLDAFNDVLAGGFGVFDC</sequence>
<name>A0A512CCF5_9BACT</name>
<dbReference type="SUPFAM" id="SSF52038">
    <property type="entry name" value="Barstar-related"/>
    <property type="match status" value="1"/>
</dbReference>
<feature type="domain" description="Barstar (barnase inhibitor)" evidence="2">
    <location>
        <begin position="2"/>
        <end position="45"/>
    </location>
</feature>
<dbReference type="InterPro" id="IPR000468">
    <property type="entry name" value="Barstar"/>
</dbReference>
<comment type="similarity">
    <text evidence="1">Belongs to the barstar family.</text>
</comment>
<evidence type="ECO:0000313" key="3">
    <source>
        <dbReference type="EMBL" id="GEO21886.1"/>
    </source>
</evidence>
<evidence type="ECO:0000313" key="4">
    <source>
        <dbReference type="Proteomes" id="UP000321301"/>
    </source>
</evidence>
<accession>A0A512CCF5</accession>
<organism evidence="3 4">
    <name type="scientific">Cyclobacterium qasimii</name>
    <dbReference type="NCBI Taxonomy" id="1350429"/>
    <lineage>
        <taxon>Bacteria</taxon>
        <taxon>Pseudomonadati</taxon>
        <taxon>Bacteroidota</taxon>
        <taxon>Cytophagia</taxon>
        <taxon>Cytophagales</taxon>
        <taxon>Cyclobacteriaceae</taxon>
        <taxon>Cyclobacterium</taxon>
    </lineage>
</organism>
<dbReference type="AlphaFoldDB" id="A0A512CCF5"/>
<dbReference type="Pfam" id="PF01337">
    <property type="entry name" value="Barstar"/>
    <property type="match status" value="1"/>
</dbReference>
<comment type="caution">
    <text evidence="3">The sequence shown here is derived from an EMBL/GenBank/DDBJ whole genome shotgun (WGS) entry which is preliminary data.</text>
</comment>